<evidence type="ECO:0000259" key="2">
    <source>
        <dbReference type="PROSITE" id="PS50157"/>
    </source>
</evidence>
<reference evidence="3 4" key="1">
    <citation type="submission" date="2019-06" db="EMBL/GenBank/DDBJ databases">
        <title>Sequencing the genomes of 1000 actinobacteria strains.</title>
        <authorList>
            <person name="Klenk H.-P."/>
        </authorList>
    </citation>
    <scope>NUCLEOTIDE SEQUENCE [LARGE SCALE GENOMIC DNA]</scope>
    <source>
        <strain evidence="3 4">DSM 44826</strain>
    </source>
</reference>
<gene>
    <name evidence="3" type="ORF">FHX73_18142</name>
</gene>
<name>A0A561SA76_9ACTN</name>
<feature type="domain" description="C2H2-type" evidence="2">
    <location>
        <begin position="22"/>
        <end position="49"/>
    </location>
</feature>
<dbReference type="RefSeq" id="WP_145911563.1">
    <property type="nucleotide sequence ID" value="NZ_BAAAMZ010000022.1"/>
</dbReference>
<dbReference type="EMBL" id="VIWT01000008">
    <property type="protein sequence ID" value="TWF71771.1"/>
    <property type="molecule type" value="Genomic_DNA"/>
</dbReference>
<evidence type="ECO:0000256" key="1">
    <source>
        <dbReference type="SAM" id="MobiDB-lite"/>
    </source>
</evidence>
<dbReference type="AlphaFoldDB" id="A0A561SA76"/>
<dbReference type="PROSITE" id="PS50157">
    <property type="entry name" value="ZINC_FINGER_C2H2_2"/>
    <property type="match status" value="1"/>
</dbReference>
<evidence type="ECO:0000313" key="4">
    <source>
        <dbReference type="Proteomes" id="UP000317940"/>
    </source>
</evidence>
<keyword evidence="4" id="KW-1185">Reference proteome</keyword>
<dbReference type="PROSITE" id="PS00028">
    <property type="entry name" value="ZINC_FINGER_C2H2_1"/>
    <property type="match status" value="1"/>
</dbReference>
<dbReference type="SMART" id="SM00355">
    <property type="entry name" value="ZnF_C2H2"/>
    <property type="match status" value="1"/>
</dbReference>
<accession>A0A561SA76</accession>
<dbReference type="Proteomes" id="UP000317940">
    <property type="component" value="Unassembled WGS sequence"/>
</dbReference>
<proteinExistence type="predicted"/>
<organism evidence="3 4">
    <name type="scientific">Kitasatospora viridis</name>
    <dbReference type="NCBI Taxonomy" id="281105"/>
    <lineage>
        <taxon>Bacteria</taxon>
        <taxon>Bacillati</taxon>
        <taxon>Actinomycetota</taxon>
        <taxon>Actinomycetes</taxon>
        <taxon>Kitasatosporales</taxon>
        <taxon>Streptomycetaceae</taxon>
        <taxon>Kitasatospora</taxon>
    </lineage>
</organism>
<dbReference type="InterPro" id="IPR013087">
    <property type="entry name" value="Znf_C2H2_type"/>
</dbReference>
<evidence type="ECO:0000313" key="3">
    <source>
        <dbReference type="EMBL" id="TWF71771.1"/>
    </source>
</evidence>
<comment type="caution">
    <text evidence="3">The sequence shown here is derived from an EMBL/GenBank/DDBJ whole genome shotgun (WGS) entry which is preliminary data.</text>
</comment>
<protein>
    <recommendedName>
        <fullName evidence="2">C2H2-type domain-containing protein</fullName>
    </recommendedName>
</protein>
<sequence length="305" mass="33693">MVPSTPTGSEPTREPEADADAYRCKTCGKVCKGPAGLGSHMRLHGVTPPQRIRDEGGLSQGSTPENRPHAFVSTAATDRLVKTVPIRALLQQAVHEIEEYRKGLWLLGWSENQPAIHLGTVSGLSTRETRPIYNVWREAGYETDRARDRLKNGVQAVQLDKAQQRLPDLSFLKEIIPSGETNPELEGAYDKKVTWTPLMERLRVAGQARHLLARASQDLGELQDQLIGIASDEGHPVRHIAWADGTPFMTAPVYRSLKRTNRMPDSAPNKAVSSLPVPEELLELPRSFSDLGLLLDPDWPGQPIS</sequence>
<feature type="region of interest" description="Disordered" evidence="1">
    <location>
        <begin position="38"/>
        <end position="68"/>
    </location>
</feature>